<keyword evidence="3" id="KW-1003">Cell membrane</keyword>
<dbReference type="InterPro" id="IPR009722">
    <property type="entry name" value="YjiK/CarP"/>
</dbReference>
<gene>
    <name evidence="5" type="ORF">RM519_09470</name>
</gene>
<dbReference type="EMBL" id="JAVRHV010000004">
    <property type="protein sequence ID" value="MDT0553472.1"/>
    <property type="molecule type" value="Genomic_DNA"/>
</dbReference>
<protein>
    <submittedName>
        <fullName evidence="5">SdiA-regulated domain-containing protein</fullName>
    </submittedName>
</protein>
<evidence type="ECO:0000256" key="2">
    <source>
        <dbReference type="ARBA" id="ARBA00009852"/>
    </source>
</evidence>
<dbReference type="RefSeq" id="WP_311593492.1">
    <property type="nucleotide sequence ID" value="NZ_JAVRHV010000004.1"/>
</dbReference>
<evidence type="ECO:0000313" key="5">
    <source>
        <dbReference type="EMBL" id="MDT0553472.1"/>
    </source>
</evidence>
<evidence type="ECO:0000256" key="3">
    <source>
        <dbReference type="ARBA" id="ARBA00022475"/>
    </source>
</evidence>
<keyword evidence="6" id="KW-1185">Reference proteome</keyword>
<dbReference type="SUPFAM" id="SSF63825">
    <property type="entry name" value="YWTD domain"/>
    <property type="match status" value="1"/>
</dbReference>
<name>A0ABU2Y700_9FLAO</name>
<dbReference type="Proteomes" id="UP001252186">
    <property type="component" value="Unassembled WGS sequence"/>
</dbReference>
<dbReference type="Pfam" id="PF06977">
    <property type="entry name" value="SdiA-regulated"/>
    <property type="match status" value="1"/>
</dbReference>
<dbReference type="Gene3D" id="2.120.10.30">
    <property type="entry name" value="TolB, C-terminal domain"/>
    <property type="match status" value="1"/>
</dbReference>
<comment type="subcellular location">
    <subcellularLocation>
        <location evidence="1">Cell membrane</location>
    </subcellularLocation>
</comment>
<evidence type="ECO:0000256" key="1">
    <source>
        <dbReference type="ARBA" id="ARBA00004236"/>
    </source>
</evidence>
<keyword evidence="4" id="KW-0472">Membrane</keyword>
<comment type="caution">
    <text evidence="5">The sequence shown here is derived from an EMBL/GenBank/DDBJ whole genome shotgun (WGS) entry which is preliminary data.</text>
</comment>
<sequence>MDIKEPSGIAVYNDHLYIVCDHSGTIYKTTLSGEIKKKIKTDYLDLEGITIHPKTGNIFIVSESKRLLIELNSKGDLICKTKVKGKQKHKNGGLEGLCFDVSTGFLYAVNEKSPKKLLKLTQQGELEETFKLDVSKDVSGIGVDEKAKSLWLISDESKAIINISKRGVFLKKYLIPVEKGEGIAMYDGKFYVVSDNTQELFVLELTN</sequence>
<dbReference type="InterPro" id="IPR011042">
    <property type="entry name" value="6-blade_b-propeller_TolB-like"/>
</dbReference>
<proteinExistence type="inferred from homology"/>
<accession>A0ABU2Y700</accession>
<evidence type="ECO:0000256" key="4">
    <source>
        <dbReference type="ARBA" id="ARBA00023136"/>
    </source>
</evidence>
<organism evidence="5 6">
    <name type="scientific">Urechidicola vernalis</name>
    <dbReference type="NCBI Taxonomy" id="3075600"/>
    <lineage>
        <taxon>Bacteria</taxon>
        <taxon>Pseudomonadati</taxon>
        <taxon>Bacteroidota</taxon>
        <taxon>Flavobacteriia</taxon>
        <taxon>Flavobacteriales</taxon>
        <taxon>Flavobacteriaceae</taxon>
        <taxon>Urechidicola</taxon>
    </lineage>
</organism>
<reference evidence="5 6" key="1">
    <citation type="submission" date="2023-09" db="EMBL/GenBank/DDBJ databases">
        <authorList>
            <person name="Rey-Velasco X."/>
        </authorList>
    </citation>
    <scope>NUCLEOTIDE SEQUENCE [LARGE SCALE GENOMIC DNA]</scope>
    <source>
        <strain evidence="5 6">P050</strain>
    </source>
</reference>
<evidence type="ECO:0000313" key="6">
    <source>
        <dbReference type="Proteomes" id="UP001252186"/>
    </source>
</evidence>
<comment type="similarity">
    <text evidence="2">Belongs to the YjiK family.</text>
</comment>